<evidence type="ECO:0000313" key="1">
    <source>
        <dbReference type="EMBL" id="EIT86878.1"/>
    </source>
</evidence>
<accession>I8UJ66</accession>
<dbReference type="Proteomes" id="UP000004080">
    <property type="component" value="Unassembled WGS sequence"/>
</dbReference>
<dbReference type="OrthoDB" id="2736584at2"/>
<comment type="caution">
    <text evidence="1">The sequence shown here is derived from an EMBL/GenBank/DDBJ whole genome shotgun (WGS) entry which is preliminary data.</text>
</comment>
<dbReference type="Gene3D" id="3.30.310.250">
    <property type="entry name" value="Sporulation inhibitor of replication protein SirA"/>
    <property type="match status" value="1"/>
</dbReference>
<proteinExistence type="predicted"/>
<reference evidence="1 2" key="1">
    <citation type="journal article" date="2012" name="J. Bacteriol.">
        <title>Genome of Bacillus macauensis ZFHKF-1, a Long-Chain-Forming Bacterium.</title>
        <authorList>
            <person name="Cai L."/>
            <person name="Zhang T."/>
        </authorList>
    </citation>
    <scope>NUCLEOTIDE SEQUENCE [LARGE SCALE GENOMIC DNA]</scope>
    <source>
        <strain evidence="1 2">ZFHKF-1</strain>
    </source>
</reference>
<protein>
    <recommendedName>
        <fullName evidence="3">Sporulation inhibitor of replication protein SirA</fullName>
    </recommendedName>
</protein>
<dbReference type="InterPro" id="IPR019683">
    <property type="entry name" value="SirA"/>
</dbReference>
<evidence type="ECO:0008006" key="3">
    <source>
        <dbReference type="Google" id="ProtNLM"/>
    </source>
</evidence>
<evidence type="ECO:0000313" key="2">
    <source>
        <dbReference type="Proteomes" id="UP000004080"/>
    </source>
</evidence>
<dbReference type="InterPro" id="IPR038449">
    <property type="entry name" value="SirA_sf"/>
</dbReference>
<dbReference type="AlphaFoldDB" id="I8UJ66"/>
<dbReference type="eggNOG" id="ENOG5033MW4">
    <property type="taxonomic scope" value="Bacteria"/>
</dbReference>
<keyword evidence="2" id="KW-1185">Reference proteome</keyword>
<dbReference type="PATRIC" id="fig|1196324.3.peg.989"/>
<name>I8UJ66_9BACL</name>
<dbReference type="Pfam" id="PF10747">
    <property type="entry name" value="SirA"/>
    <property type="match status" value="1"/>
</dbReference>
<gene>
    <name evidence="1" type="ORF">A374_04869</name>
</gene>
<organism evidence="1 2">
    <name type="scientific">Fictibacillus macauensis ZFHKF-1</name>
    <dbReference type="NCBI Taxonomy" id="1196324"/>
    <lineage>
        <taxon>Bacteria</taxon>
        <taxon>Bacillati</taxon>
        <taxon>Bacillota</taxon>
        <taxon>Bacilli</taxon>
        <taxon>Bacillales</taxon>
        <taxon>Fictibacillaceae</taxon>
        <taxon>Fictibacillus</taxon>
    </lineage>
</organism>
<dbReference type="STRING" id="1196324.A374_04869"/>
<sequence length="146" mass="17199">MREYYIYQLHEGIAEDYFGKEQKLYQLFLDEYRSQASRKTLLRRQIQYITKELHAHDIVTFLNAKLLSYEGFVPHDHSLLLECCNSSARLIISNHYLLLQSEGSFEAESILFELLRKYGSGFLAMDLLEGNYGWLNPLKPRRSLTL</sequence>
<dbReference type="RefSeq" id="WP_007201073.1">
    <property type="nucleotide sequence ID" value="NZ_AKKV01000020.1"/>
</dbReference>
<dbReference type="EMBL" id="AKKV01000020">
    <property type="protein sequence ID" value="EIT86878.1"/>
    <property type="molecule type" value="Genomic_DNA"/>
</dbReference>